<dbReference type="RefSeq" id="WP_191212072.1">
    <property type="nucleotide sequence ID" value="NZ_BAABKL010000001.1"/>
</dbReference>
<keyword evidence="9 11" id="KW-0472">Membrane</keyword>
<name>A0A927F3B4_9ACTN</name>
<evidence type="ECO:0000256" key="6">
    <source>
        <dbReference type="ARBA" id="ARBA00022801"/>
    </source>
</evidence>
<keyword evidence="8 11" id="KW-1133">Transmembrane helix</keyword>
<evidence type="ECO:0000256" key="7">
    <source>
        <dbReference type="ARBA" id="ARBA00022840"/>
    </source>
</evidence>
<evidence type="ECO:0000256" key="5">
    <source>
        <dbReference type="ARBA" id="ARBA00022741"/>
    </source>
</evidence>
<keyword evidence="6" id="KW-0378">Hydrolase</keyword>
<dbReference type="Gene3D" id="2.40.50.910">
    <property type="entry name" value="Type VII secretion system EccB, repeat 3 domain"/>
    <property type="match status" value="1"/>
</dbReference>
<evidence type="ECO:0000256" key="9">
    <source>
        <dbReference type="ARBA" id="ARBA00023136"/>
    </source>
</evidence>
<keyword evidence="13" id="KW-1185">Reference proteome</keyword>
<sequence length="506" mass="53690">MASRRDELNAYTFAKKRTVASFLQPSPTGSEEGAPRPLRAVLPGLVVGVVIMAGFGAWGMFKPKVPKGWDEPGKNVIVASESTTRYVVLETDGQPQLHPVLNFASAKLLLDGEGTEIVEVDEAVLDGGDVPIGPTVGIPYAPDRLPDPGEAGAAKRWAVCEQPGAADRSVQSATFVLADRDADAVEGEHRLTGDDVMYVRNEEGKRFLVDARGSRYEIGTADSELLLRSLVGEGRRPQRVTDTWLATFQEGSPIAFPELPDGLGTPAGMDELDDSANRVGMVLIAPTGSGPQHYVVLRGKVVPISDFSARLLLDHPGSLELGQKSRAMEVAAQSFTAAPASEGPTVDRDWPELEPDHVNHASRDTVCSVLRDVDDDGSATLSTWAGDTYPVPVSDGATSAYVTPGSGLLYRQFQGTDTTTGGTFLVTDTGLRYAVQSNADSSAQGAETTGDSEGGAPQNTGDDVDQAQLRLGYQDVEPVPVPAHWSEFLPKGPRLDTTSARQPQGA</sequence>
<keyword evidence="4 11" id="KW-0812">Transmembrane</keyword>
<comment type="caution">
    <text evidence="12">The sequence shown here is derived from an EMBL/GenBank/DDBJ whole genome shotgun (WGS) entry which is preliminary data.</text>
</comment>
<dbReference type="Gene3D" id="3.30.2390.20">
    <property type="entry name" value="Type VII secretion system EccB, repeat 1 domain"/>
    <property type="match status" value="1"/>
</dbReference>
<gene>
    <name evidence="12" type="primary">eccB</name>
    <name evidence="12" type="ORF">IF129_24820</name>
</gene>
<evidence type="ECO:0000313" key="13">
    <source>
        <dbReference type="Proteomes" id="UP000632289"/>
    </source>
</evidence>
<dbReference type="PANTHER" id="PTHR40765">
    <property type="entry name" value="ESX-2 SECRETION SYSTEM ATPASE ECCB2"/>
    <property type="match status" value="1"/>
</dbReference>
<evidence type="ECO:0000256" key="3">
    <source>
        <dbReference type="ARBA" id="ARBA00022475"/>
    </source>
</evidence>
<dbReference type="GO" id="GO:0005524">
    <property type="term" value="F:ATP binding"/>
    <property type="evidence" value="ECO:0007669"/>
    <property type="project" value="UniProtKB-KW"/>
</dbReference>
<evidence type="ECO:0000256" key="11">
    <source>
        <dbReference type="SAM" id="Phobius"/>
    </source>
</evidence>
<proteinExistence type="inferred from homology"/>
<protein>
    <submittedName>
        <fullName evidence="12">Type VII secretion protein EccB</fullName>
    </submittedName>
</protein>
<evidence type="ECO:0000256" key="10">
    <source>
        <dbReference type="SAM" id="MobiDB-lite"/>
    </source>
</evidence>
<keyword evidence="3" id="KW-1003">Cell membrane</keyword>
<keyword evidence="5" id="KW-0547">Nucleotide-binding</keyword>
<feature type="compositionally biased region" description="Polar residues" evidence="10">
    <location>
        <begin position="439"/>
        <end position="461"/>
    </location>
</feature>
<accession>A0A927F3B4</accession>
<evidence type="ECO:0000313" key="12">
    <source>
        <dbReference type="EMBL" id="MBD3934773.1"/>
    </source>
</evidence>
<dbReference type="InterPro" id="IPR007795">
    <property type="entry name" value="T7SS_EccB"/>
</dbReference>
<keyword evidence="7" id="KW-0067">ATP-binding</keyword>
<dbReference type="GO" id="GO:0005886">
    <property type="term" value="C:plasma membrane"/>
    <property type="evidence" value="ECO:0007669"/>
    <property type="project" value="UniProtKB-SubCell"/>
</dbReference>
<dbReference type="GO" id="GO:0016787">
    <property type="term" value="F:hydrolase activity"/>
    <property type="evidence" value="ECO:0007669"/>
    <property type="project" value="UniProtKB-KW"/>
</dbReference>
<feature type="compositionally biased region" description="Polar residues" evidence="10">
    <location>
        <begin position="496"/>
        <end position="506"/>
    </location>
</feature>
<feature type="transmembrane region" description="Helical" evidence="11">
    <location>
        <begin position="40"/>
        <end position="61"/>
    </location>
</feature>
<dbReference type="InterPro" id="IPR044857">
    <property type="entry name" value="T7SS_EccB_R1"/>
</dbReference>
<evidence type="ECO:0000256" key="4">
    <source>
        <dbReference type="ARBA" id="ARBA00022692"/>
    </source>
</evidence>
<feature type="region of interest" description="Disordered" evidence="10">
    <location>
        <begin position="439"/>
        <end position="506"/>
    </location>
</feature>
<evidence type="ECO:0000256" key="1">
    <source>
        <dbReference type="ARBA" id="ARBA00004162"/>
    </source>
</evidence>
<dbReference type="InterPro" id="IPR042485">
    <property type="entry name" value="T7SS_EccB_R3"/>
</dbReference>
<dbReference type="Pfam" id="PF05108">
    <property type="entry name" value="T7SS_ESX1_EccB"/>
    <property type="match status" value="1"/>
</dbReference>
<evidence type="ECO:0000256" key="8">
    <source>
        <dbReference type="ARBA" id="ARBA00022989"/>
    </source>
</evidence>
<comment type="subcellular location">
    <subcellularLocation>
        <location evidence="1">Cell membrane</location>
        <topology evidence="1">Single-pass membrane protein</topology>
    </subcellularLocation>
</comment>
<reference evidence="12" key="1">
    <citation type="submission" date="2020-09" db="EMBL/GenBank/DDBJ databases">
        <title>Secondary metabolite and genome analysis of marine Streptomyces chumphonensis KK1-2T.</title>
        <authorList>
            <person name="Phongsopitanun W."/>
            <person name="Kanchanasin P."/>
            <person name="Pittayakhajonwut P."/>
            <person name="Suwanborirux K."/>
            <person name="Tanasupawat S."/>
        </authorList>
    </citation>
    <scope>NUCLEOTIDE SEQUENCE</scope>
    <source>
        <strain evidence="12">KK1-2</strain>
    </source>
</reference>
<dbReference type="EMBL" id="JACXYU010000020">
    <property type="protein sequence ID" value="MBD3934773.1"/>
    <property type="molecule type" value="Genomic_DNA"/>
</dbReference>
<comment type="similarity">
    <text evidence="2">Belongs to the EccB family.</text>
</comment>
<dbReference type="Proteomes" id="UP000632289">
    <property type="component" value="Unassembled WGS sequence"/>
</dbReference>
<dbReference type="GO" id="GO:0005576">
    <property type="term" value="C:extracellular region"/>
    <property type="evidence" value="ECO:0007669"/>
    <property type="project" value="TreeGrafter"/>
</dbReference>
<dbReference type="PANTHER" id="PTHR40765:SF2">
    <property type="entry name" value="ESX-2 SECRETION SYSTEM ATPASE ECCB2"/>
    <property type="match status" value="1"/>
</dbReference>
<dbReference type="NCBIfam" id="TIGR03919">
    <property type="entry name" value="T7SS_EccB"/>
    <property type="match status" value="1"/>
</dbReference>
<organism evidence="12 13">
    <name type="scientific">Streptomyces chumphonensis</name>
    <dbReference type="NCBI Taxonomy" id="1214925"/>
    <lineage>
        <taxon>Bacteria</taxon>
        <taxon>Bacillati</taxon>
        <taxon>Actinomycetota</taxon>
        <taxon>Actinomycetes</taxon>
        <taxon>Kitasatosporales</taxon>
        <taxon>Streptomycetaceae</taxon>
        <taxon>Streptomyces</taxon>
    </lineage>
</organism>
<dbReference type="AlphaFoldDB" id="A0A927F3B4"/>
<evidence type="ECO:0000256" key="2">
    <source>
        <dbReference type="ARBA" id="ARBA00008149"/>
    </source>
</evidence>